<dbReference type="RefSeq" id="WP_002117829.1">
    <property type="nucleotide sequence ID" value="NZ_JAUCFW010000007.1"/>
</dbReference>
<evidence type="ECO:0000313" key="1">
    <source>
        <dbReference type="EMBL" id="PES97093.1"/>
    </source>
</evidence>
<evidence type="ECO:0000313" key="2">
    <source>
        <dbReference type="Proteomes" id="UP000220900"/>
    </source>
</evidence>
<dbReference type="EMBL" id="NTZF01000006">
    <property type="protein sequence ID" value="PES97093.1"/>
    <property type="molecule type" value="Genomic_DNA"/>
</dbReference>
<name>A0A2A8LS77_BACCE</name>
<evidence type="ECO:0008006" key="3">
    <source>
        <dbReference type="Google" id="ProtNLM"/>
    </source>
</evidence>
<protein>
    <recommendedName>
        <fullName evidence="3">Group-specific protein</fullName>
    </recommendedName>
</protein>
<dbReference type="AlphaFoldDB" id="A0A2A8LS77"/>
<reference evidence="1 2" key="1">
    <citation type="submission" date="2017-09" db="EMBL/GenBank/DDBJ databases">
        <title>Large-scale bioinformatics analysis of Bacillus genomes uncovers conserved roles of natural products in bacterial physiology.</title>
        <authorList>
            <consortium name="Agbiome Team Llc"/>
            <person name="Bleich R.M."/>
            <person name="Grubbs K.J."/>
            <person name="Santa Maria K.C."/>
            <person name="Allen S.E."/>
            <person name="Farag S."/>
            <person name="Shank E.A."/>
            <person name="Bowers A."/>
        </authorList>
    </citation>
    <scope>NUCLEOTIDE SEQUENCE [LARGE SCALE GENOMIC DNA]</scope>
    <source>
        <strain evidence="1 2">AFS002368</strain>
    </source>
</reference>
<organism evidence="1 2">
    <name type="scientific">Bacillus cereus</name>
    <dbReference type="NCBI Taxonomy" id="1396"/>
    <lineage>
        <taxon>Bacteria</taxon>
        <taxon>Bacillati</taxon>
        <taxon>Bacillota</taxon>
        <taxon>Bacilli</taxon>
        <taxon>Bacillales</taxon>
        <taxon>Bacillaceae</taxon>
        <taxon>Bacillus</taxon>
        <taxon>Bacillus cereus group</taxon>
    </lineage>
</organism>
<dbReference type="Proteomes" id="UP000220900">
    <property type="component" value="Unassembled WGS sequence"/>
</dbReference>
<gene>
    <name evidence="1" type="ORF">CN491_07280</name>
</gene>
<proteinExistence type="predicted"/>
<dbReference type="InterPro" id="IPR046126">
    <property type="entry name" value="DUF6123"/>
</dbReference>
<comment type="caution">
    <text evidence="1">The sequence shown here is derived from an EMBL/GenBank/DDBJ whole genome shotgun (WGS) entry which is preliminary data.</text>
</comment>
<sequence>MQTVEDYLSFLHTKGFKLSEEAQGFIMFGQGYTGSSDGIVNAAIEATIKHQLQFDGSYFVALLERLKEEEITDKKSAKAFMRKLQA</sequence>
<accession>A0A2A8LS77</accession>
<dbReference type="Pfam" id="PF19618">
    <property type="entry name" value="DUF6123"/>
    <property type="match status" value="1"/>
</dbReference>